<gene>
    <name evidence="1" type="primary">g9703</name>
    <name evidence="1" type="ORF">NpPPO83_00009703</name>
</gene>
<accession>A0ACB5S1D4</accession>
<organism evidence="1 2">
    <name type="scientific">Neofusicoccum parvum</name>
    <dbReference type="NCBI Taxonomy" id="310453"/>
    <lineage>
        <taxon>Eukaryota</taxon>
        <taxon>Fungi</taxon>
        <taxon>Dikarya</taxon>
        <taxon>Ascomycota</taxon>
        <taxon>Pezizomycotina</taxon>
        <taxon>Dothideomycetes</taxon>
        <taxon>Dothideomycetes incertae sedis</taxon>
        <taxon>Botryosphaeriales</taxon>
        <taxon>Botryosphaeriaceae</taxon>
        <taxon>Neofusicoccum</taxon>
    </lineage>
</organism>
<proteinExistence type="predicted"/>
<dbReference type="Proteomes" id="UP001165186">
    <property type="component" value="Unassembled WGS sequence"/>
</dbReference>
<evidence type="ECO:0000313" key="1">
    <source>
        <dbReference type="EMBL" id="GME26628.1"/>
    </source>
</evidence>
<protein>
    <submittedName>
        <fullName evidence="1">Uncharacterized protein</fullName>
    </submittedName>
</protein>
<name>A0ACB5S1D4_9PEZI</name>
<keyword evidence="2" id="KW-1185">Reference proteome</keyword>
<evidence type="ECO:0000313" key="2">
    <source>
        <dbReference type="Proteomes" id="UP001165186"/>
    </source>
</evidence>
<sequence>MDYRVQDESHRILRECILSDETLQIPQSISDAAENVTFIGDDVRPFLPSPSKMTESASALSALVAAAASAIAADRYGIEYQKVKVNTDLASVSLFSVILPTVDGAPFMENKKLREEIAKGNLYQVDKPIRAQSTNLYHTKDGKWYYLHGSLNPSVTMQMLGIDDTREAVTHEEAVEIYKAKVAQWASSAIEETANLEYRQPGVVCHTHEEFLVSEQQTKGKVMSKEPLYSLRALPAPRSAWPPAAPRSIDFKPLAGIRVVDFSRVIAAPVVSKILAVLGAEVVKVSWSGLPDHGFLWVDLSAGKRDADINLKSGEGKEAFSALLKGADVLIDGYRPGVLQRLGFAPQVLRQINPSLVYVRENCYGFKGPLADRSGWQPISDCLVGHAWLQGKFLGLQEPVLPPLPNSDMQTGLVGAAATLQALLMRAKGERTYDIDISKKSSDTETTVFRLAITTAYKCFFRKRTLQCCILDRTYFSVQSVFGR</sequence>
<dbReference type="EMBL" id="BSXG01000029">
    <property type="protein sequence ID" value="GME26628.1"/>
    <property type="molecule type" value="Genomic_DNA"/>
</dbReference>
<comment type="caution">
    <text evidence="1">The sequence shown here is derived from an EMBL/GenBank/DDBJ whole genome shotgun (WGS) entry which is preliminary data.</text>
</comment>
<reference evidence="1" key="1">
    <citation type="submission" date="2024-09" db="EMBL/GenBank/DDBJ databases">
        <title>Draft Genome Sequences of Neofusicoccum parvum.</title>
        <authorList>
            <person name="Ashida A."/>
            <person name="Camagna M."/>
            <person name="Tanaka A."/>
            <person name="Takemoto D."/>
        </authorList>
    </citation>
    <scope>NUCLEOTIDE SEQUENCE</scope>
    <source>
        <strain evidence="1">PPO83</strain>
    </source>
</reference>